<comment type="caution">
    <text evidence="2">The sequence shown here is derived from an EMBL/GenBank/DDBJ whole genome shotgun (WGS) entry which is preliminary data.</text>
</comment>
<evidence type="ECO:0000259" key="1">
    <source>
        <dbReference type="Pfam" id="PF00849"/>
    </source>
</evidence>
<dbReference type="Pfam" id="PF00849">
    <property type="entry name" value="PseudoU_synth_2"/>
    <property type="match status" value="1"/>
</dbReference>
<dbReference type="GO" id="GO:0000455">
    <property type="term" value="P:enzyme-directed rRNA pseudouridine synthesis"/>
    <property type="evidence" value="ECO:0007669"/>
    <property type="project" value="TreeGrafter"/>
</dbReference>
<evidence type="ECO:0000313" key="3">
    <source>
        <dbReference type="Proteomes" id="UP000430120"/>
    </source>
</evidence>
<dbReference type="PROSITE" id="PS01129">
    <property type="entry name" value="PSI_RLU"/>
    <property type="match status" value="1"/>
</dbReference>
<accession>A0A643FFD3</accession>
<dbReference type="InterPro" id="IPR006145">
    <property type="entry name" value="PsdUridine_synth_RsuA/RluA"/>
</dbReference>
<dbReference type="GO" id="GO:0009982">
    <property type="term" value="F:pseudouridine synthase activity"/>
    <property type="evidence" value="ECO:0007669"/>
    <property type="project" value="InterPro"/>
</dbReference>
<dbReference type="AlphaFoldDB" id="A0A643FFD3"/>
<dbReference type="GO" id="GO:0140098">
    <property type="term" value="F:catalytic activity, acting on RNA"/>
    <property type="evidence" value="ECO:0007669"/>
    <property type="project" value="UniProtKB-ARBA"/>
</dbReference>
<dbReference type="SUPFAM" id="SSF55120">
    <property type="entry name" value="Pseudouridine synthase"/>
    <property type="match status" value="1"/>
</dbReference>
<dbReference type="InterPro" id="IPR050188">
    <property type="entry name" value="RluA_PseudoU_synthase"/>
</dbReference>
<dbReference type="InterPro" id="IPR020103">
    <property type="entry name" value="PsdUridine_synth_cat_dom_sf"/>
</dbReference>
<organism evidence="2 3">
    <name type="scientific">Ideonella dechloratans</name>
    <dbReference type="NCBI Taxonomy" id="36863"/>
    <lineage>
        <taxon>Bacteria</taxon>
        <taxon>Pseudomonadati</taxon>
        <taxon>Pseudomonadota</taxon>
        <taxon>Betaproteobacteria</taxon>
        <taxon>Burkholderiales</taxon>
        <taxon>Sphaerotilaceae</taxon>
        <taxon>Ideonella</taxon>
    </lineage>
</organism>
<feature type="domain" description="Pseudouridine synthase RsuA/RluA-like" evidence="1">
    <location>
        <begin position="102"/>
        <end position="247"/>
    </location>
</feature>
<dbReference type="RefSeq" id="WP_151122439.1">
    <property type="nucleotide sequence ID" value="NZ_CP088081.1"/>
</dbReference>
<keyword evidence="3" id="KW-1185">Reference proteome</keyword>
<proteinExistence type="predicted"/>
<dbReference type="EMBL" id="VZPB01000005">
    <property type="protein sequence ID" value="KAB0584498.1"/>
    <property type="molecule type" value="Genomic_DNA"/>
</dbReference>
<dbReference type="PANTHER" id="PTHR21600:SF84">
    <property type="entry name" value="PSEUDOURIDINE SYNTHASE RSUA_RLUA-LIKE DOMAIN-CONTAINING PROTEIN"/>
    <property type="match status" value="1"/>
</dbReference>
<gene>
    <name evidence="2" type="ORF">F7Q92_03020</name>
</gene>
<protein>
    <submittedName>
        <fullName evidence="2">Pseudouridine synthase</fullName>
    </submittedName>
</protein>
<dbReference type="OrthoDB" id="9785808at2"/>
<evidence type="ECO:0000313" key="2">
    <source>
        <dbReference type="EMBL" id="KAB0584498.1"/>
    </source>
</evidence>
<dbReference type="Proteomes" id="UP000430120">
    <property type="component" value="Unassembled WGS sequence"/>
</dbReference>
<reference evidence="2 3" key="1">
    <citation type="submission" date="2019-09" db="EMBL/GenBank/DDBJ databases">
        <title>Draft genome sequences of 48 bacterial type strains from the CCUG.</title>
        <authorList>
            <person name="Tunovic T."/>
            <person name="Pineiro-Iglesias B."/>
            <person name="Unosson C."/>
            <person name="Inganas E."/>
            <person name="Ohlen M."/>
            <person name="Cardew S."/>
            <person name="Jensie-Markopoulos S."/>
            <person name="Salva-Serra F."/>
            <person name="Jaen-Luchoro D."/>
            <person name="Karlsson R."/>
            <person name="Svensson-Stadler L."/>
            <person name="Chun J."/>
            <person name="Moore E."/>
        </authorList>
    </citation>
    <scope>NUCLEOTIDE SEQUENCE [LARGE SCALE GENOMIC DNA]</scope>
    <source>
        <strain evidence="2 3">CCUG 30977</strain>
    </source>
</reference>
<sequence>MSRPRPARRPAPRHGVPASCVALPHDQRWPRLSAFLAWRLPVLDEPQWQARLAAGEVLDERGAALAEDAAYRPGERVWYWREVDGEVDIPFAEALLHLDERLVVVDKPHFLPMAPVGRYARHTLLARLQRRLGLAELTPLHRLDRETAGVVVFSRRPEDRNAYQALFRERQVQKVYEALAPYRPELAVPLRRHSRLEPSDRRMQMHEVPGEPNAETGIEMISHDGVHAHYRLTPHTGKTHQLRVHMLALGAPLLGDSVYPVLQPEPAPGQAPDFSRPLQLLARRLAFTDPITGQALAFESRRRLAWPAG</sequence>
<dbReference type="InterPro" id="IPR006224">
    <property type="entry name" value="PsdUridine_synth_RluA-like_CS"/>
</dbReference>
<dbReference type="PANTHER" id="PTHR21600">
    <property type="entry name" value="MITOCHONDRIAL RNA PSEUDOURIDINE SYNTHASE"/>
    <property type="match status" value="1"/>
</dbReference>
<dbReference type="Gene3D" id="3.30.2350.10">
    <property type="entry name" value="Pseudouridine synthase"/>
    <property type="match status" value="1"/>
</dbReference>
<dbReference type="GO" id="GO:0003723">
    <property type="term" value="F:RNA binding"/>
    <property type="evidence" value="ECO:0007669"/>
    <property type="project" value="InterPro"/>
</dbReference>
<name>A0A643FFD3_IDEDE</name>